<dbReference type="Gene3D" id="3.40.630.30">
    <property type="match status" value="1"/>
</dbReference>
<dbReference type="InterPro" id="IPR019432">
    <property type="entry name" value="Acyltransferase_MbtK/IucB-like"/>
</dbReference>
<name>A0A7W6F9L1_9HYPH</name>
<protein>
    <submittedName>
        <fullName evidence="4">RimJ/RimL family protein N-acetyltransferase</fullName>
    </submittedName>
    <submittedName>
        <fullName evidence="3">Siderophore biosynthesis protein</fullName>
    </submittedName>
</protein>
<dbReference type="EMBL" id="BSPG01000060">
    <property type="protein sequence ID" value="GLS46914.1"/>
    <property type="molecule type" value="Genomic_DNA"/>
</dbReference>
<dbReference type="InterPro" id="IPR016181">
    <property type="entry name" value="Acyl_CoA_acyltransferase"/>
</dbReference>
<reference evidence="3" key="1">
    <citation type="journal article" date="2014" name="Int. J. Syst. Evol. Microbiol.">
        <title>Complete genome of a new Firmicutes species belonging to the dominant human colonic microbiota ('Ruminococcus bicirculans') reveals two chromosomes and a selective capacity to utilize plant glucans.</title>
        <authorList>
            <consortium name="NISC Comparative Sequencing Program"/>
            <person name="Wegmann U."/>
            <person name="Louis P."/>
            <person name="Goesmann A."/>
            <person name="Henrissat B."/>
            <person name="Duncan S.H."/>
            <person name="Flint H.J."/>
        </authorList>
    </citation>
    <scope>NUCLEOTIDE SEQUENCE</scope>
    <source>
        <strain evidence="3">NBRC 107710</strain>
    </source>
</reference>
<accession>A0A7W6F9L1</accession>
<reference evidence="6" key="2">
    <citation type="journal article" date="2019" name="Int. J. Syst. Evol. Microbiol.">
        <title>The Global Catalogue of Microorganisms (GCM) 10K type strain sequencing project: providing services to taxonomists for standard genome sequencing and annotation.</title>
        <authorList>
            <consortium name="The Broad Institute Genomics Platform"/>
            <consortium name="The Broad Institute Genome Sequencing Center for Infectious Disease"/>
            <person name="Wu L."/>
            <person name="Ma J."/>
        </authorList>
    </citation>
    <scope>NUCLEOTIDE SEQUENCE [LARGE SCALE GENOMIC DNA]</scope>
    <source>
        <strain evidence="6">NBRC 107710</strain>
    </source>
</reference>
<organism evidence="4 5">
    <name type="scientific">Methylobacterium brachythecii</name>
    <dbReference type="NCBI Taxonomy" id="1176177"/>
    <lineage>
        <taxon>Bacteria</taxon>
        <taxon>Pseudomonadati</taxon>
        <taxon>Pseudomonadota</taxon>
        <taxon>Alphaproteobacteria</taxon>
        <taxon>Hyphomicrobiales</taxon>
        <taxon>Methylobacteriaceae</taxon>
        <taxon>Methylobacterium</taxon>
    </lineage>
</organism>
<dbReference type="PANTHER" id="PTHR31438:SF1">
    <property type="entry name" value="LYSINE N-ACYLTRANSFERASE C17G9.06C-RELATED"/>
    <property type="match status" value="1"/>
</dbReference>
<evidence type="ECO:0000256" key="1">
    <source>
        <dbReference type="ARBA" id="ARBA00004924"/>
    </source>
</evidence>
<evidence type="ECO:0000259" key="2">
    <source>
        <dbReference type="SMART" id="SM01006"/>
    </source>
</evidence>
<dbReference type="EMBL" id="JACIDN010000017">
    <property type="protein sequence ID" value="MBB3905658.1"/>
    <property type="molecule type" value="Genomic_DNA"/>
</dbReference>
<dbReference type="GO" id="GO:0019290">
    <property type="term" value="P:siderophore biosynthetic process"/>
    <property type="evidence" value="ECO:0007669"/>
    <property type="project" value="InterPro"/>
</dbReference>
<feature type="domain" description="Acyltransferase MbtK/IucB-like conserved" evidence="2">
    <location>
        <begin position="175"/>
        <end position="221"/>
    </location>
</feature>
<dbReference type="RefSeq" id="WP_183513897.1">
    <property type="nucleotide sequence ID" value="NZ_BSPG01000060.1"/>
</dbReference>
<dbReference type="SUPFAM" id="SSF55729">
    <property type="entry name" value="Acyl-CoA N-acyltransferases (Nat)"/>
    <property type="match status" value="1"/>
</dbReference>
<sequence length="357" mass="40339">MFEGDNTASGQVATLFAAGHGDTVTVTRQADRLEAVAGGQSLASFRFETGTRRLTLLESRAQPELGERALAAVIEALIGWEPTIDRLHLDLRDDADLADRSCSSGLALHDGPELSVLPAMAMQRRANWLSAPSREPYPADPILTEGRRHPRRPPKPLGVVYARHIPWLGQTVSFRALTLDDVPLFNRWMNDPRVAAFWQEEGDHEKHRAYLSGLIADPHMIPMIGSFDDRPFGYFEIYWAKENRIAPFYDVDDWDRGWHVAVGEDAVRGRAYISAWLPSLMHYLFLDDPRTQRIVGEPAAHHTQQLRNLDISGFARLKNFDFPHKRASLVMLLRERFFGDRLWQPAPARSGSAETAR</sequence>
<dbReference type="Proteomes" id="UP001156881">
    <property type="component" value="Unassembled WGS sequence"/>
</dbReference>
<keyword evidence="4" id="KW-0808">Transferase</keyword>
<evidence type="ECO:0000313" key="6">
    <source>
        <dbReference type="Proteomes" id="UP001156881"/>
    </source>
</evidence>
<proteinExistence type="predicted"/>
<evidence type="ECO:0000313" key="3">
    <source>
        <dbReference type="EMBL" id="GLS46914.1"/>
    </source>
</evidence>
<keyword evidence="6" id="KW-1185">Reference proteome</keyword>
<dbReference type="AlphaFoldDB" id="A0A7W6F9L1"/>
<comment type="caution">
    <text evidence="4">The sequence shown here is derived from an EMBL/GenBank/DDBJ whole genome shotgun (WGS) entry which is preliminary data.</text>
</comment>
<reference evidence="3" key="4">
    <citation type="submission" date="2023-01" db="EMBL/GenBank/DDBJ databases">
        <title>Draft genome sequence of Methylobacterium brachythecii strain NBRC 107710.</title>
        <authorList>
            <person name="Sun Q."/>
            <person name="Mori K."/>
        </authorList>
    </citation>
    <scope>NUCLEOTIDE SEQUENCE</scope>
    <source>
        <strain evidence="3">NBRC 107710</strain>
    </source>
</reference>
<comment type="pathway">
    <text evidence="1">Siderophore biosynthesis.</text>
</comment>
<dbReference type="Pfam" id="PF13523">
    <property type="entry name" value="Acetyltransf_8"/>
    <property type="match status" value="1"/>
</dbReference>
<dbReference type="Proteomes" id="UP000517759">
    <property type="component" value="Unassembled WGS sequence"/>
</dbReference>
<reference evidence="4 5" key="3">
    <citation type="submission" date="2020-08" db="EMBL/GenBank/DDBJ databases">
        <title>Genomic Encyclopedia of Type Strains, Phase IV (KMG-IV): sequencing the most valuable type-strain genomes for metagenomic binning, comparative biology and taxonomic classification.</title>
        <authorList>
            <person name="Goeker M."/>
        </authorList>
    </citation>
    <scope>NUCLEOTIDE SEQUENCE [LARGE SCALE GENOMIC DNA]</scope>
    <source>
        <strain evidence="4 5">DSM 24105</strain>
    </source>
</reference>
<dbReference type="SMART" id="SM01006">
    <property type="entry name" value="AlcB"/>
    <property type="match status" value="1"/>
</dbReference>
<evidence type="ECO:0000313" key="4">
    <source>
        <dbReference type="EMBL" id="MBB3905658.1"/>
    </source>
</evidence>
<dbReference type="GO" id="GO:0016410">
    <property type="term" value="F:N-acyltransferase activity"/>
    <property type="evidence" value="ECO:0007669"/>
    <property type="project" value="TreeGrafter"/>
</dbReference>
<gene>
    <name evidence="3" type="ORF">GCM10007884_49120</name>
    <name evidence="4" type="ORF">GGR33_005200</name>
</gene>
<evidence type="ECO:0000313" key="5">
    <source>
        <dbReference type="Proteomes" id="UP000517759"/>
    </source>
</evidence>
<dbReference type="PANTHER" id="PTHR31438">
    <property type="entry name" value="LYSINE N-ACYLTRANSFERASE C17G9.06C-RELATED"/>
    <property type="match status" value="1"/>
</dbReference>